<reference evidence="1" key="1">
    <citation type="journal article" date="2020" name="Stud. Mycol.">
        <title>101 Dothideomycetes genomes: a test case for predicting lifestyles and emergence of pathogens.</title>
        <authorList>
            <person name="Haridas S."/>
            <person name="Albert R."/>
            <person name="Binder M."/>
            <person name="Bloem J."/>
            <person name="Labutti K."/>
            <person name="Salamov A."/>
            <person name="Andreopoulos B."/>
            <person name="Baker S."/>
            <person name="Barry K."/>
            <person name="Bills G."/>
            <person name="Bluhm B."/>
            <person name="Cannon C."/>
            <person name="Castanera R."/>
            <person name="Culley D."/>
            <person name="Daum C."/>
            <person name="Ezra D."/>
            <person name="Gonzalez J."/>
            <person name="Henrissat B."/>
            <person name="Kuo A."/>
            <person name="Liang C."/>
            <person name="Lipzen A."/>
            <person name="Lutzoni F."/>
            <person name="Magnuson J."/>
            <person name="Mondo S."/>
            <person name="Nolan M."/>
            <person name="Ohm R."/>
            <person name="Pangilinan J."/>
            <person name="Park H.-J."/>
            <person name="Ramirez L."/>
            <person name="Alfaro M."/>
            <person name="Sun H."/>
            <person name="Tritt A."/>
            <person name="Yoshinaga Y."/>
            <person name="Zwiers L.-H."/>
            <person name="Turgeon B."/>
            <person name="Goodwin S."/>
            <person name="Spatafora J."/>
            <person name="Crous P."/>
            <person name="Grigoriev I."/>
        </authorList>
    </citation>
    <scope>NUCLEOTIDE SEQUENCE</scope>
    <source>
        <strain evidence="1">CBS 115976</strain>
    </source>
</reference>
<dbReference type="AlphaFoldDB" id="A0A6A6UFP1"/>
<protein>
    <submittedName>
        <fullName evidence="1">Uncharacterized protein</fullName>
    </submittedName>
</protein>
<name>A0A6A6UFP1_9PEZI</name>
<gene>
    <name evidence="1" type="ORF">BT63DRAFT_243242</name>
</gene>
<keyword evidence="2" id="KW-1185">Reference proteome</keyword>
<dbReference type="Proteomes" id="UP000799302">
    <property type="component" value="Unassembled WGS sequence"/>
</dbReference>
<dbReference type="OrthoDB" id="5015991at2759"/>
<sequence length="155" mass="18473">MCFYDQYEFACRDFRWGNFKKHCTKEYRRGETCGMKLVHDVLPQNKDCTLCEKIQRKKRRWWQYEDKLKQWESEGRLGELKSTVQKYRDEQCGVQIEIAKLDAEREERAKAIGSNRSRASAPQQSYAVQYTPQQLAAYQQAQYAQAYGQPYPAYQ</sequence>
<evidence type="ECO:0000313" key="2">
    <source>
        <dbReference type="Proteomes" id="UP000799302"/>
    </source>
</evidence>
<proteinExistence type="predicted"/>
<accession>A0A6A6UFP1</accession>
<dbReference type="EMBL" id="MU004234">
    <property type="protein sequence ID" value="KAF2670620.1"/>
    <property type="molecule type" value="Genomic_DNA"/>
</dbReference>
<organism evidence="1 2">
    <name type="scientific">Microthyrium microscopicum</name>
    <dbReference type="NCBI Taxonomy" id="703497"/>
    <lineage>
        <taxon>Eukaryota</taxon>
        <taxon>Fungi</taxon>
        <taxon>Dikarya</taxon>
        <taxon>Ascomycota</taxon>
        <taxon>Pezizomycotina</taxon>
        <taxon>Dothideomycetes</taxon>
        <taxon>Dothideomycetes incertae sedis</taxon>
        <taxon>Microthyriales</taxon>
        <taxon>Microthyriaceae</taxon>
        <taxon>Microthyrium</taxon>
    </lineage>
</organism>
<evidence type="ECO:0000313" key="1">
    <source>
        <dbReference type="EMBL" id="KAF2670620.1"/>
    </source>
</evidence>